<protein>
    <submittedName>
        <fullName evidence="3">Zinc finger (CCCH type) motif-containing protein</fullName>
    </submittedName>
</protein>
<dbReference type="EMBL" id="JADAQX010000284">
    <property type="protein sequence ID" value="KAF8820851.1"/>
    <property type="molecule type" value="Genomic_DNA"/>
</dbReference>
<dbReference type="PROSITE" id="PS50103">
    <property type="entry name" value="ZF_C3H1"/>
    <property type="match status" value="2"/>
</dbReference>
<evidence type="ECO:0000259" key="2">
    <source>
        <dbReference type="PROSITE" id="PS50103"/>
    </source>
</evidence>
<feature type="domain" description="C3H1-type" evidence="2">
    <location>
        <begin position="57"/>
        <end position="83"/>
    </location>
</feature>
<dbReference type="InterPro" id="IPR000571">
    <property type="entry name" value="Znf_CCCH"/>
</dbReference>
<proteinExistence type="predicted"/>
<comment type="caution">
    <text evidence="3">The sequence shown here is derived from an EMBL/GenBank/DDBJ whole genome shotgun (WGS) entry which is preliminary data.</text>
</comment>
<keyword evidence="4" id="KW-1185">Reference proteome</keyword>
<keyword evidence="1" id="KW-0863">Zinc-finger</keyword>
<sequence length="113" mass="13317">MCSKGKFCTFVHHPDEQREHPDLKKTKICELWERGCCIHQDFPEKCRFAHGDEDLKRANSALCVKHMRGDCGEEKCQYAHHIDEISTAFIYRQRNDLSYRLSPINECPIAYEE</sequence>
<organism evidence="3 4">
    <name type="scientific">Cardiosporidium cionae</name>
    <dbReference type="NCBI Taxonomy" id="476202"/>
    <lineage>
        <taxon>Eukaryota</taxon>
        <taxon>Sar</taxon>
        <taxon>Alveolata</taxon>
        <taxon>Apicomplexa</taxon>
        <taxon>Aconoidasida</taxon>
        <taxon>Nephromycida</taxon>
        <taxon>Cardiosporidium</taxon>
    </lineage>
</organism>
<reference evidence="3 4" key="1">
    <citation type="journal article" date="2020" name="bioRxiv">
        <title>Metabolic contributions of an alphaproteobacterial endosymbiont in the apicomplexan Cardiosporidium cionae.</title>
        <authorList>
            <person name="Hunter E.S."/>
            <person name="Paight C.J."/>
            <person name="Lane C.E."/>
        </authorList>
    </citation>
    <scope>NUCLEOTIDE SEQUENCE [LARGE SCALE GENOMIC DNA]</scope>
    <source>
        <strain evidence="3">ESH_2018</strain>
    </source>
</reference>
<evidence type="ECO:0000313" key="3">
    <source>
        <dbReference type="EMBL" id="KAF8820851.1"/>
    </source>
</evidence>
<dbReference type="Proteomes" id="UP000823046">
    <property type="component" value="Unassembled WGS sequence"/>
</dbReference>
<accession>A0ABQ7JA21</accession>
<keyword evidence="1" id="KW-0479">Metal-binding</keyword>
<name>A0ABQ7JA21_9APIC</name>
<dbReference type="SMART" id="SM00356">
    <property type="entry name" value="ZnF_C3H1"/>
    <property type="match status" value="2"/>
</dbReference>
<gene>
    <name evidence="3" type="ORF">IE077_002737</name>
</gene>
<feature type="domain" description="C3H1-type" evidence="2">
    <location>
        <begin position="23"/>
        <end position="53"/>
    </location>
</feature>
<evidence type="ECO:0000313" key="4">
    <source>
        <dbReference type="Proteomes" id="UP000823046"/>
    </source>
</evidence>
<dbReference type="Gene3D" id="3.30.1370.210">
    <property type="match status" value="1"/>
</dbReference>
<keyword evidence="1" id="KW-0862">Zinc</keyword>
<feature type="zinc finger region" description="C3H1-type" evidence="1">
    <location>
        <begin position="23"/>
        <end position="53"/>
    </location>
</feature>
<feature type="zinc finger region" description="C3H1-type" evidence="1">
    <location>
        <begin position="57"/>
        <end position="83"/>
    </location>
</feature>
<evidence type="ECO:0000256" key="1">
    <source>
        <dbReference type="PROSITE-ProRule" id="PRU00723"/>
    </source>
</evidence>